<dbReference type="SUPFAM" id="SSF103088">
    <property type="entry name" value="OmpA-like"/>
    <property type="match status" value="1"/>
</dbReference>
<protein>
    <recommendedName>
        <fullName evidence="6">OmpA-like domain-containing protein</fullName>
    </recommendedName>
</protein>
<evidence type="ECO:0000256" key="2">
    <source>
        <dbReference type="ARBA" id="ARBA00023136"/>
    </source>
</evidence>
<dbReference type="CDD" id="cd07185">
    <property type="entry name" value="OmpA_C-like"/>
    <property type="match status" value="1"/>
</dbReference>
<evidence type="ECO:0000256" key="1">
    <source>
        <dbReference type="ARBA" id="ARBA00004442"/>
    </source>
</evidence>
<dbReference type="Gene3D" id="3.30.1330.60">
    <property type="entry name" value="OmpA-like domain"/>
    <property type="match status" value="1"/>
</dbReference>
<keyword evidence="8" id="KW-1185">Reference proteome</keyword>
<dbReference type="EMBL" id="BPFH01000001">
    <property type="protein sequence ID" value="GIT93945.1"/>
    <property type="molecule type" value="Genomic_DNA"/>
</dbReference>
<keyword evidence="3" id="KW-0998">Cell outer membrane</keyword>
<accession>A0ABQ4NIB7</accession>
<evidence type="ECO:0000313" key="8">
    <source>
        <dbReference type="Proteomes" id="UP000786693"/>
    </source>
</evidence>
<reference evidence="7 8" key="1">
    <citation type="submission" date="2021-05" db="EMBL/GenBank/DDBJ databases">
        <title>Bacteria Genome sequencing.</title>
        <authorList>
            <person name="Takabe Y."/>
            <person name="Nakajima Y."/>
            <person name="Suzuki S."/>
            <person name="Shiozaki T."/>
        </authorList>
    </citation>
    <scope>NUCLEOTIDE SEQUENCE [LARGE SCALE GENOMIC DNA]</scope>
    <source>
        <strain evidence="7 8">AI_62</strain>
    </source>
</reference>
<dbReference type="PROSITE" id="PS51123">
    <property type="entry name" value="OMPA_2"/>
    <property type="match status" value="1"/>
</dbReference>
<evidence type="ECO:0000256" key="5">
    <source>
        <dbReference type="SAM" id="SignalP"/>
    </source>
</evidence>
<evidence type="ECO:0000313" key="7">
    <source>
        <dbReference type="EMBL" id="GIT93945.1"/>
    </source>
</evidence>
<evidence type="ECO:0000259" key="6">
    <source>
        <dbReference type="PROSITE" id="PS51123"/>
    </source>
</evidence>
<dbReference type="InterPro" id="IPR036737">
    <property type="entry name" value="OmpA-like_sf"/>
</dbReference>
<comment type="subcellular location">
    <subcellularLocation>
        <location evidence="1">Cell outer membrane</location>
    </subcellularLocation>
</comment>
<dbReference type="PANTHER" id="PTHR30329">
    <property type="entry name" value="STATOR ELEMENT OF FLAGELLAR MOTOR COMPLEX"/>
    <property type="match status" value="1"/>
</dbReference>
<comment type="caution">
    <text evidence="7">The sequence shown here is derived from an EMBL/GenBank/DDBJ whole genome shotgun (WGS) entry which is preliminary data.</text>
</comment>
<gene>
    <name evidence="7" type="ORF">JANAI62_05680</name>
</gene>
<evidence type="ECO:0000256" key="3">
    <source>
        <dbReference type="ARBA" id="ARBA00023237"/>
    </source>
</evidence>
<dbReference type="PRINTS" id="PR01021">
    <property type="entry name" value="OMPADOMAIN"/>
</dbReference>
<organism evidence="7 8">
    <name type="scientific">Jannaschia pagri</name>
    <dbReference type="NCBI Taxonomy" id="2829797"/>
    <lineage>
        <taxon>Bacteria</taxon>
        <taxon>Pseudomonadati</taxon>
        <taxon>Pseudomonadota</taxon>
        <taxon>Alphaproteobacteria</taxon>
        <taxon>Rhodobacterales</taxon>
        <taxon>Roseobacteraceae</taxon>
        <taxon>Jannaschia</taxon>
    </lineage>
</organism>
<dbReference type="Pfam" id="PF00691">
    <property type="entry name" value="OmpA"/>
    <property type="match status" value="1"/>
</dbReference>
<name>A0ABQ4NIB7_9RHOB</name>
<evidence type="ECO:0000256" key="4">
    <source>
        <dbReference type="PROSITE-ProRule" id="PRU00473"/>
    </source>
</evidence>
<dbReference type="InterPro" id="IPR050330">
    <property type="entry name" value="Bact_OuterMem_StrucFunc"/>
</dbReference>
<dbReference type="PANTHER" id="PTHR30329:SF21">
    <property type="entry name" value="LIPOPROTEIN YIAD-RELATED"/>
    <property type="match status" value="1"/>
</dbReference>
<sequence length="217" mass="23401">MKSLRLVAAGLVATAIAMTAPASAQNVGDVGQDSAGNVYTFILDTDGNGRWIRGRVAEGRERTILAERYTPTIWTDPDGCEHWVMDDGVEGFMTPHVTPDGRPVCNRAQACGVMQTDQFFATDSARIHAAGRAELVRFFQSASASAYGIQGHTDSRASDAYNLRLSKRRADAVADVARSTGARVIDVRGLGERQPRATNGTAAGQAQNRRVEVICYR</sequence>
<keyword evidence="2 4" id="KW-0472">Membrane</keyword>
<dbReference type="Proteomes" id="UP000786693">
    <property type="component" value="Unassembled WGS sequence"/>
</dbReference>
<dbReference type="InterPro" id="IPR006665">
    <property type="entry name" value="OmpA-like"/>
</dbReference>
<feature type="chain" id="PRO_5045597129" description="OmpA-like domain-containing protein" evidence="5">
    <location>
        <begin position="25"/>
        <end position="217"/>
    </location>
</feature>
<keyword evidence="5" id="KW-0732">Signal</keyword>
<dbReference type="InterPro" id="IPR006664">
    <property type="entry name" value="OMP_bac"/>
</dbReference>
<proteinExistence type="predicted"/>
<feature type="domain" description="OmpA-like" evidence="6">
    <location>
        <begin position="107"/>
        <end position="217"/>
    </location>
</feature>
<feature type="signal peptide" evidence="5">
    <location>
        <begin position="1"/>
        <end position="24"/>
    </location>
</feature>